<evidence type="ECO:0000313" key="2">
    <source>
        <dbReference type="EMBL" id="ONN27065.1"/>
    </source>
</evidence>
<gene>
    <name evidence="2" type="ORF">XJ44_04545</name>
</gene>
<comment type="caution">
    <text evidence="2">The sequence shown here is derived from an EMBL/GenBank/DDBJ whole genome shotgun (WGS) entry which is preliminary data.</text>
</comment>
<protein>
    <recommendedName>
        <fullName evidence="4">Anti-sigma factor</fullName>
    </recommendedName>
</protein>
<proteinExistence type="predicted"/>
<evidence type="ECO:0008006" key="4">
    <source>
        <dbReference type="Google" id="ProtNLM"/>
    </source>
</evidence>
<feature type="transmembrane region" description="Helical" evidence="1">
    <location>
        <begin position="42"/>
        <end position="62"/>
    </location>
</feature>
<dbReference type="EMBL" id="LBFC01000018">
    <property type="protein sequence ID" value="ONN27065.1"/>
    <property type="molecule type" value="Genomic_DNA"/>
</dbReference>
<dbReference type="Proteomes" id="UP000242616">
    <property type="component" value="Unassembled WGS sequence"/>
</dbReference>
<dbReference type="RefSeq" id="WP_075665835.1">
    <property type="nucleotide sequence ID" value="NZ_LBFC01000018.1"/>
</dbReference>
<keyword evidence="1" id="KW-0812">Transmembrane</keyword>
<keyword evidence="1" id="KW-0472">Membrane</keyword>
<evidence type="ECO:0000313" key="3">
    <source>
        <dbReference type="Proteomes" id="UP000242616"/>
    </source>
</evidence>
<sequence length="95" mass="10932">MTEERYGKVIELLKQTTCYRPGDILEEKVINNIKKKKRFSTLYKSIILIAGISIISLIYVGIDKPKNEVFTQKNTAPVMEEFEPIYDITLVSDGF</sequence>
<organism evidence="2 3">
    <name type="scientific">Thermosipho affectus</name>
    <dbReference type="NCBI Taxonomy" id="660294"/>
    <lineage>
        <taxon>Bacteria</taxon>
        <taxon>Thermotogati</taxon>
        <taxon>Thermotogota</taxon>
        <taxon>Thermotogae</taxon>
        <taxon>Thermotogales</taxon>
        <taxon>Fervidobacteriaceae</taxon>
        <taxon>Thermosipho</taxon>
    </lineage>
</organism>
<reference evidence="2 3" key="1">
    <citation type="submission" date="2015-06" db="EMBL/GenBank/DDBJ databases">
        <title>Genome sequencing of Thermotogales isolates from hydrothermal vents.</title>
        <authorList>
            <person name="Haverkamp T.H."/>
            <person name="Kublanov I.V."/>
            <person name="Nesbo C.L."/>
        </authorList>
    </citation>
    <scope>NUCLEOTIDE SEQUENCE [LARGE SCALE GENOMIC DNA]</scope>
    <source>
        <strain evidence="3">ik275mar</strain>
    </source>
</reference>
<name>A0ABX3IGX0_9BACT</name>
<keyword evidence="3" id="KW-1185">Reference proteome</keyword>
<keyword evidence="1" id="KW-1133">Transmembrane helix</keyword>
<accession>A0ABX3IGX0</accession>
<evidence type="ECO:0000256" key="1">
    <source>
        <dbReference type="SAM" id="Phobius"/>
    </source>
</evidence>